<proteinExistence type="predicted"/>
<evidence type="ECO:0000313" key="1">
    <source>
        <dbReference type="Proteomes" id="UP000887565"/>
    </source>
</evidence>
<keyword evidence="1" id="KW-1185">Reference proteome</keyword>
<accession>A0A915KTF4</accession>
<dbReference type="AlphaFoldDB" id="A0A915KTF4"/>
<name>A0A915KTF4_ROMCU</name>
<evidence type="ECO:0000313" key="2">
    <source>
        <dbReference type="WBParaSite" id="nRc.2.0.1.t42048-RA"/>
    </source>
</evidence>
<dbReference type="WBParaSite" id="nRc.2.0.1.t42048-RA">
    <property type="protein sequence ID" value="nRc.2.0.1.t42048-RA"/>
    <property type="gene ID" value="nRc.2.0.1.g42048"/>
</dbReference>
<reference evidence="2" key="1">
    <citation type="submission" date="2022-11" db="UniProtKB">
        <authorList>
            <consortium name="WormBaseParasite"/>
        </authorList>
    </citation>
    <scope>IDENTIFICATION</scope>
</reference>
<sequence>MTWITVSLNSMSKSLESLHSTLKSLEQGAMSQVVTLVESSIKDLLQHQKLVRFADWNSVFSWDHEYL</sequence>
<protein>
    <submittedName>
        <fullName evidence="2">Uncharacterized protein</fullName>
    </submittedName>
</protein>
<dbReference type="Proteomes" id="UP000887565">
    <property type="component" value="Unplaced"/>
</dbReference>
<organism evidence="1 2">
    <name type="scientific">Romanomermis culicivorax</name>
    <name type="common">Nematode worm</name>
    <dbReference type="NCBI Taxonomy" id="13658"/>
    <lineage>
        <taxon>Eukaryota</taxon>
        <taxon>Metazoa</taxon>
        <taxon>Ecdysozoa</taxon>
        <taxon>Nematoda</taxon>
        <taxon>Enoplea</taxon>
        <taxon>Dorylaimia</taxon>
        <taxon>Mermithida</taxon>
        <taxon>Mermithoidea</taxon>
        <taxon>Mermithidae</taxon>
        <taxon>Romanomermis</taxon>
    </lineage>
</organism>